<dbReference type="AlphaFoldDB" id="Q3ADQ2"/>
<dbReference type="STRING" id="246194.CHY_0882"/>
<protein>
    <submittedName>
        <fullName evidence="2">Conserved domain protein</fullName>
    </submittedName>
</protein>
<dbReference type="InParanoid" id="Q3ADQ2"/>
<keyword evidence="1" id="KW-0812">Transmembrane</keyword>
<keyword evidence="1" id="KW-0472">Membrane</keyword>
<gene>
    <name evidence="2" type="ordered locus">CHY_0882</name>
</gene>
<name>Q3ADQ2_CARHZ</name>
<feature type="transmembrane region" description="Helical" evidence="1">
    <location>
        <begin position="41"/>
        <end position="63"/>
    </location>
</feature>
<reference evidence="2 3" key="1">
    <citation type="journal article" date="2005" name="PLoS Genet.">
        <title>Life in hot carbon monoxide: the complete genome sequence of Carboxydothermus hydrogenoformans Z-2901.</title>
        <authorList>
            <person name="Wu M."/>
            <person name="Ren Q."/>
            <person name="Durkin A.S."/>
            <person name="Daugherty S.C."/>
            <person name="Brinkac L.M."/>
            <person name="Dodson R.J."/>
            <person name="Madupu R."/>
            <person name="Sullivan S.A."/>
            <person name="Kolonay J.F."/>
            <person name="Haft D.H."/>
            <person name="Nelson W.C."/>
            <person name="Tallon L.J."/>
            <person name="Jones K.M."/>
            <person name="Ulrich L.E."/>
            <person name="Gonzalez J.M."/>
            <person name="Zhulin I.B."/>
            <person name="Robb F.T."/>
            <person name="Eisen J.A."/>
        </authorList>
    </citation>
    <scope>NUCLEOTIDE SEQUENCE [LARGE SCALE GENOMIC DNA]</scope>
    <source>
        <strain evidence="3">ATCC BAA-161 / DSM 6008 / Z-2901</strain>
    </source>
</reference>
<evidence type="ECO:0000256" key="1">
    <source>
        <dbReference type="SAM" id="Phobius"/>
    </source>
</evidence>
<dbReference type="HOGENOM" id="CLU_2664336_0_0_9"/>
<accession>Q3ADQ2</accession>
<evidence type="ECO:0000313" key="2">
    <source>
        <dbReference type="EMBL" id="ABB15208.1"/>
    </source>
</evidence>
<dbReference type="EMBL" id="CP000141">
    <property type="protein sequence ID" value="ABB15208.1"/>
    <property type="molecule type" value="Genomic_DNA"/>
</dbReference>
<proteinExistence type="predicted"/>
<dbReference type="KEGG" id="chy:CHY_0882"/>
<keyword evidence="1" id="KW-1133">Transmembrane helix</keyword>
<evidence type="ECO:0000313" key="3">
    <source>
        <dbReference type="Proteomes" id="UP000002706"/>
    </source>
</evidence>
<keyword evidence="3" id="KW-1185">Reference proteome</keyword>
<sequence length="75" mass="8715">MIAWHDSIGSNLLNVTVNLLEFKNEFNISCLRVLLVDKFTILKNLIVIITSMITFLNILCNFFKAKMLCILHWKS</sequence>
<organism evidence="2 3">
    <name type="scientific">Carboxydothermus hydrogenoformans (strain ATCC BAA-161 / DSM 6008 / Z-2901)</name>
    <dbReference type="NCBI Taxonomy" id="246194"/>
    <lineage>
        <taxon>Bacteria</taxon>
        <taxon>Bacillati</taxon>
        <taxon>Bacillota</taxon>
        <taxon>Clostridia</taxon>
        <taxon>Thermoanaerobacterales</taxon>
        <taxon>Thermoanaerobacteraceae</taxon>
        <taxon>Carboxydothermus</taxon>
    </lineage>
</organism>
<dbReference type="Proteomes" id="UP000002706">
    <property type="component" value="Chromosome"/>
</dbReference>